<dbReference type="EMBL" id="FMYE01000020">
    <property type="protein sequence ID" value="SDB77343.1"/>
    <property type="molecule type" value="Genomic_DNA"/>
</dbReference>
<dbReference type="Pfam" id="PF00295">
    <property type="entry name" value="Glyco_hydro_28"/>
    <property type="match status" value="1"/>
</dbReference>
<evidence type="ECO:0000256" key="8">
    <source>
        <dbReference type="ARBA" id="ARBA00037278"/>
    </source>
</evidence>
<reference evidence="12 13" key="1">
    <citation type="submission" date="2016-10" db="EMBL/GenBank/DDBJ databases">
        <authorList>
            <person name="de Groot N.N."/>
        </authorList>
    </citation>
    <scope>NUCLEOTIDE SEQUENCE [LARGE SCALE GENOMIC DNA]</scope>
    <source>
        <strain evidence="12 13">NLAE-zl-C500</strain>
    </source>
</reference>
<sequence>MYLKYVLIVFLGISVACCADKGDSGNVGELSSENFKVEVGGESVFVYQARVSKYPINQNWPGYQRPLEQTEIASFASFDYEAGKTVRITTEQKIESCDIRPKEFGIIPEVKGNTIEFVVTNPCQFVVEVNGHHKALHLFVNPKEQIQVDKEDSRIHYYGPGVHEAGVINVKSDETVYIDEGAIVYGVIRSENTSNIKVIGKGILDASRIARGAAPHMISLHKVRNAYIGGIILRDAHEWGVVPSCCDQITFDNIKLIGFWRYNSDGIDIVNSNNIVIKNSFIRAFDDNIAIKGLQWAYEEQQTIKGIRVDNCVLWNDWGKIFEFGAETVADTIQDVVISNCYVPHFTMVAMDMQNGDRGHIENVVFNNISIEEPIRERAMLGNTPMDTKDWGRAISLGIYGTQWSSDATRGSIDNIQFRNIRCTGSSFSCIELKGYDEKHQVSNVYIKDYFVNGTKITGDEDVQKNNFVTNVVWE</sequence>
<keyword evidence="14" id="KW-1185">Reference proteome</keyword>
<dbReference type="EMBL" id="VWKB01000054">
    <property type="protein sequence ID" value="KAA4089568.1"/>
    <property type="molecule type" value="Genomic_DNA"/>
</dbReference>
<evidence type="ECO:0000256" key="10">
    <source>
        <dbReference type="SAM" id="SignalP"/>
    </source>
</evidence>
<dbReference type="InterPro" id="IPR000743">
    <property type="entry name" value="Glyco_hydro_28"/>
</dbReference>
<dbReference type="InterPro" id="IPR011050">
    <property type="entry name" value="Pectin_lyase_fold/virulence"/>
</dbReference>
<keyword evidence="4" id="KW-0325">Glycoprotein</keyword>
<dbReference type="RefSeq" id="WP_074558266.1">
    <property type="nucleotide sequence ID" value="NZ_FMYE01000020.1"/>
</dbReference>
<protein>
    <submittedName>
        <fullName evidence="12">Polygalacturonase</fullName>
    </submittedName>
</protein>
<dbReference type="PANTHER" id="PTHR31736">
    <property type="match status" value="1"/>
</dbReference>
<accession>A0A1G6G686</accession>
<keyword evidence="10" id="KW-0732">Signal</keyword>
<evidence type="ECO:0000256" key="2">
    <source>
        <dbReference type="ARBA" id="ARBA00022737"/>
    </source>
</evidence>
<proteinExistence type="inferred from homology"/>
<dbReference type="GO" id="GO:0004650">
    <property type="term" value="F:polygalacturonase activity"/>
    <property type="evidence" value="ECO:0007669"/>
    <property type="project" value="InterPro"/>
</dbReference>
<keyword evidence="6 9" id="KW-0326">Glycosidase</keyword>
<dbReference type="InterPro" id="IPR012334">
    <property type="entry name" value="Pectin_lyas_fold"/>
</dbReference>
<gene>
    <name evidence="11" type="ORF">F3D66_27080</name>
    <name evidence="12" type="ORF">SAMN05192581_102044</name>
</gene>
<comment type="function">
    <text evidence="8">Pectinolytic enzyme involved in the degradation of xylogalacturonan (xga), a galacturonan backbone heavily substituted with xylose, and which is one important component of the hairy regions of pectin. Activity requires a galacturonic acid backbone substituted with xylose.</text>
</comment>
<organism evidence="12 13">
    <name type="scientific">Bacteroides ovatus</name>
    <dbReference type="NCBI Taxonomy" id="28116"/>
    <lineage>
        <taxon>Bacteria</taxon>
        <taxon>Pseudomonadati</taxon>
        <taxon>Bacteroidota</taxon>
        <taxon>Bacteroidia</taxon>
        <taxon>Bacteroidales</taxon>
        <taxon>Bacteroidaceae</taxon>
        <taxon>Bacteroides</taxon>
    </lineage>
</organism>
<comment type="similarity">
    <text evidence="1 9">Belongs to the glycosyl hydrolase 28 family.</text>
</comment>
<evidence type="ECO:0000256" key="4">
    <source>
        <dbReference type="ARBA" id="ARBA00023180"/>
    </source>
</evidence>
<evidence type="ECO:0000313" key="11">
    <source>
        <dbReference type="EMBL" id="KAA4089568.1"/>
    </source>
</evidence>
<dbReference type="Proteomes" id="UP000473905">
    <property type="component" value="Unassembled WGS sequence"/>
</dbReference>
<dbReference type="PROSITE" id="PS51257">
    <property type="entry name" value="PROKAR_LIPOPROTEIN"/>
    <property type="match status" value="1"/>
</dbReference>
<evidence type="ECO:0000256" key="5">
    <source>
        <dbReference type="ARBA" id="ARBA00023277"/>
    </source>
</evidence>
<keyword evidence="5" id="KW-0119">Carbohydrate metabolism</keyword>
<dbReference type="Gene3D" id="2.160.20.10">
    <property type="entry name" value="Single-stranded right-handed beta-helix, Pectin lyase-like"/>
    <property type="match status" value="1"/>
</dbReference>
<dbReference type="PANTHER" id="PTHR31736:SF9">
    <property type="entry name" value="ENDO-XYLOGALACTURONAN HYDROLASE A-RELATED"/>
    <property type="match status" value="1"/>
</dbReference>
<evidence type="ECO:0000256" key="9">
    <source>
        <dbReference type="RuleBase" id="RU361169"/>
    </source>
</evidence>
<keyword evidence="2" id="KW-0677">Repeat</keyword>
<reference evidence="11 14" key="2">
    <citation type="journal article" date="2019" name="Nat. Med.">
        <title>A library of human gut bacterial isolates paired with longitudinal multiomics data enables mechanistic microbiome research.</title>
        <authorList>
            <person name="Poyet M."/>
            <person name="Groussin M."/>
            <person name="Gibbons S.M."/>
            <person name="Avila-Pacheco J."/>
            <person name="Jiang X."/>
            <person name="Kearney S.M."/>
            <person name="Perrotta A.R."/>
            <person name="Berdy B."/>
            <person name="Zhao S."/>
            <person name="Lieberman T.D."/>
            <person name="Swanson P.K."/>
            <person name="Smith M."/>
            <person name="Roesemann S."/>
            <person name="Alexander J.E."/>
            <person name="Rich S.A."/>
            <person name="Livny J."/>
            <person name="Vlamakis H."/>
            <person name="Clish C."/>
            <person name="Bullock K."/>
            <person name="Deik A."/>
            <person name="Scott J."/>
            <person name="Pierce K.A."/>
            <person name="Xavier R.J."/>
            <person name="Alm E.J."/>
        </authorList>
    </citation>
    <scope>NUCLEOTIDE SEQUENCE [LARGE SCALE GENOMIC DNA]</scope>
    <source>
        <strain evidence="11 14">BIOML-A134</strain>
    </source>
</reference>
<evidence type="ECO:0000313" key="14">
    <source>
        <dbReference type="Proteomes" id="UP000473905"/>
    </source>
</evidence>
<feature type="signal peptide" evidence="10">
    <location>
        <begin position="1"/>
        <end position="18"/>
    </location>
</feature>
<evidence type="ECO:0000313" key="13">
    <source>
        <dbReference type="Proteomes" id="UP000183670"/>
    </source>
</evidence>
<evidence type="ECO:0000256" key="7">
    <source>
        <dbReference type="ARBA" id="ARBA00023326"/>
    </source>
</evidence>
<keyword evidence="3 9" id="KW-0378">Hydrolase</keyword>
<feature type="chain" id="PRO_5044557464" evidence="10">
    <location>
        <begin position="19"/>
        <end position="475"/>
    </location>
</feature>
<evidence type="ECO:0000313" key="12">
    <source>
        <dbReference type="EMBL" id="SDB77343.1"/>
    </source>
</evidence>
<dbReference type="GO" id="GO:0000272">
    <property type="term" value="P:polysaccharide catabolic process"/>
    <property type="evidence" value="ECO:0007669"/>
    <property type="project" value="UniProtKB-KW"/>
</dbReference>
<evidence type="ECO:0000256" key="6">
    <source>
        <dbReference type="ARBA" id="ARBA00023295"/>
    </source>
</evidence>
<keyword evidence="7" id="KW-0624">Polysaccharide degradation</keyword>
<dbReference type="Proteomes" id="UP000183670">
    <property type="component" value="Unassembled WGS sequence"/>
</dbReference>
<evidence type="ECO:0000256" key="1">
    <source>
        <dbReference type="ARBA" id="ARBA00008834"/>
    </source>
</evidence>
<evidence type="ECO:0000256" key="3">
    <source>
        <dbReference type="ARBA" id="ARBA00022801"/>
    </source>
</evidence>
<dbReference type="AlphaFoldDB" id="A0A1G6G686"/>
<dbReference type="SUPFAM" id="SSF51126">
    <property type="entry name" value="Pectin lyase-like"/>
    <property type="match status" value="1"/>
</dbReference>
<name>A0A1G6G686_BACOV</name>